<evidence type="ECO:0000256" key="1">
    <source>
        <dbReference type="ARBA" id="ARBA00004651"/>
    </source>
</evidence>
<evidence type="ECO:0000256" key="9">
    <source>
        <dbReference type="SAM" id="Phobius"/>
    </source>
</evidence>
<dbReference type="PANTHER" id="PTHR38438:SF1">
    <property type="entry name" value="RIBOFLAVIN TRANSPORTER RIBU"/>
    <property type="match status" value="1"/>
</dbReference>
<dbReference type="InterPro" id="IPR025720">
    <property type="entry name" value="RibU"/>
</dbReference>
<comment type="similarity">
    <text evidence="2 8">Belongs to the prokaryotic riboflavin transporter (P-RFT) (TC 2.A.87) family.</text>
</comment>
<keyword evidence="11" id="KW-1185">Reference proteome</keyword>
<dbReference type="Proteomes" id="UP001519292">
    <property type="component" value="Unassembled WGS sequence"/>
</dbReference>
<comment type="caution">
    <text evidence="10">The sequence shown here is derived from an EMBL/GenBank/DDBJ whole genome shotgun (WGS) entry which is preliminary data.</text>
</comment>
<keyword evidence="5 9" id="KW-0812">Transmembrane</keyword>
<evidence type="ECO:0000256" key="7">
    <source>
        <dbReference type="ARBA" id="ARBA00023136"/>
    </source>
</evidence>
<reference evidence="10 11" key="1">
    <citation type="submission" date="2021-03" db="EMBL/GenBank/DDBJ databases">
        <title>Genomic Encyclopedia of Type Strains, Phase IV (KMG-IV): sequencing the most valuable type-strain genomes for metagenomic binning, comparative biology and taxonomic classification.</title>
        <authorList>
            <person name="Goeker M."/>
        </authorList>
    </citation>
    <scope>NUCLEOTIDE SEQUENCE [LARGE SCALE GENOMIC DNA]</scope>
    <source>
        <strain evidence="10 11">DSM 101872</strain>
    </source>
</reference>
<comment type="subcellular location">
    <subcellularLocation>
        <location evidence="1">Cell membrane</location>
        <topology evidence="1">Multi-pass membrane protein</topology>
    </subcellularLocation>
</comment>
<dbReference type="PIRSF" id="PIRSF037778">
    <property type="entry name" value="UCP037778_transp_RibU"/>
    <property type="match status" value="1"/>
</dbReference>
<feature type="transmembrane region" description="Helical" evidence="9">
    <location>
        <begin position="50"/>
        <end position="77"/>
    </location>
</feature>
<feature type="transmembrane region" description="Helical" evidence="9">
    <location>
        <begin position="117"/>
        <end position="144"/>
    </location>
</feature>
<evidence type="ECO:0000313" key="10">
    <source>
        <dbReference type="EMBL" id="MBP2057982.1"/>
    </source>
</evidence>
<evidence type="ECO:0000313" key="11">
    <source>
        <dbReference type="Proteomes" id="UP001519292"/>
    </source>
</evidence>
<dbReference type="EMBL" id="JAGGLU010000005">
    <property type="protein sequence ID" value="MBP2057982.1"/>
    <property type="molecule type" value="Genomic_DNA"/>
</dbReference>
<evidence type="ECO:0000256" key="8">
    <source>
        <dbReference type="PIRNR" id="PIRNR037778"/>
    </source>
</evidence>
<proteinExistence type="inferred from homology"/>
<dbReference type="Gene3D" id="1.10.1760.20">
    <property type="match status" value="1"/>
</dbReference>
<feature type="transmembrane region" description="Helical" evidence="9">
    <location>
        <begin position="83"/>
        <end position="105"/>
    </location>
</feature>
<keyword evidence="6 9" id="KW-1133">Transmembrane helix</keyword>
<keyword evidence="3 8" id="KW-0813">Transport</keyword>
<dbReference type="InterPro" id="IPR024529">
    <property type="entry name" value="ECF_trnsprt_substrate-spec"/>
</dbReference>
<feature type="transmembrane region" description="Helical" evidence="9">
    <location>
        <begin position="12"/>
        <end position="29"/>
    </location>
</feature>
<evidence type="ECO:0000256" key="6">
    <source>
        <dbReference type="ARBA" id="ARBA00022989"/>
    </source>
</evidence>
<evidence type="ECO:0000256" key="5">
    <source>
        <dbReference type="ARBA" id="ARBA00022692"/>
    </source>
</evidence>
<keyword evidence="4 8" id="KW-1003">Cell membrane</keyword>
<dbReference type="PANTHER" id="PTHR38438">
    <property type="entry name" value="RIBOFLAVIN TRANSPORTER RIBU"/>
    <property type="match status" value="1"/>
</dbReference>
<keyword evidence="7 8" id="KW-0472">Membrane</keyword>
<accession>A0ABS4ME65</accession>
<evidence type="ECO:0000256" key="2">
    <source>
        <dbReference type="ARBA" id="ARBA00005540"/>
    </source>
</evidence>
<gene>
    <name evidence="10" type="ORF">J2Z60_001157</name>
</gene>
<evidence type="ECO:0000256" key="4">
    <source>
        <dbReference type="ARBA" id="ARBA00022475"/>
    </source>
</evidence>
<comment type="function">
    <text evidence="8">Probably a riboflavin-binding protein that interacts with the energy-coupling factor (ECF) ABC-transporter complex.</text>
</comment>
<organism evidence="10 11">
    <name type="scientific">Lactobacillus colini</name>
    <dbReference type="NCBI Taxonomy" id="1819254"/>
    <lineage>
        <taxon>Bacteria</taxon>
        <taxon>Bacillati</taxon>
        <taxon>Bacillota</taxon>
        <taxon>Bacilli</taxon>
        <taxon>Lactobacillales</taxon>
        <taxon>Lactobacillaceae</taxon>
        <taxon>Lactobacillus</taxon>
    </lineage>
</organism>
<dbReference type="Pfam" id="PF12822">
    <property type="entry name" value="ECF_trnsprt"/>
    <property type="match status" value="1"/>
</dbReference>
<dbReference type="RefSeq" id="WP_209686721.1">
    <property type="nucleotide sequence ID" value="NZ_JAGGLU010000005.1"/>
</dbReference>
<name>A0ABS4ME65_9LACO</name>
<feature type="transmembrane region" description="Helical" evidence="9">
    <location>
        <begin position="156"/>
        <end position="182"/>
    </location>
</feature>
<evidence type="ECO:0000256" key="3">
    <source>
        <dbReference type="ARBA" id="ARBA00022448"/>
    </source>
</evidence>
<protein>
    <recommendedName>
        <fullName evidence="8">Riboflavin transporter</fullName>
    </recommendedName>
</protein>
<sequence length="197" mass="21765">MQRKESINGYKLSYWLSWAMLGALSFLIMKIEIPVMPGFDYLKIDLSDSLVALSTLVFGPFGGSMIAVIKTLCNLALSGFNPISAVGNVAALLASLAYILPFYYISKKHSQKVVYQIGGLVVGTICLTIVMSLANYFVLMPMYITMMGFKLNSTLLMYILTVIVPFNLIKGVINSVIVVLLAKTCLPTIDRFVKKHF</sequence>